<evidence type="ECO:0000313" key="1">
    <source>
        <dbReference type="Proteomes" id="UP000887580"/>
    </source>
</evidence>
<dbReference type="WBParaSite" id="PS1159_v2.g3519.t1">
    <property type="protein sequence ID" value="PS1159_v2.g3519.t1"/>
    <property type="gene ID" value="PS1159_v2.g3519"/>
</dbReference>
<sequence>MKNVFASATTLKLYADHFNIGWQNKLCKFPNNRIAILLLSSNDNRVDSIFIEEYIPEYQSIFDIKNLPILSSSLKNMTIPNCLMDEKFRDCFKLKSLAVTKFVINGFQYLKFCCKTDLLEFSSDFGIDQFFSDLDYLESSQYSPHLSSVKQITFNGCFFEQRFNLKCDKLMDCFSSIEIFKFNLTKPSFYRSTEFCHSYFSCLLKRNIKLFIDDIKKATHVSPKINVTEVGFLDFNNCKFICKNFDANESITDFYCFKKTIKSAGSESTVLEIQVAR</sequence>
<organism evidence="1 2">
    <name type="scientific">Panagrolaimus sp. PS1159</name>
    <dbReference type="NCBI Taxonomy" id="55785"/>
    <lineage>
        <taxon>Eukaryota</taxon>
        <taxon>Metazoa</taxon>
        <taxon>Ecdysozoa</taxon>
        <taxon>Nematoda</taxon>
        <taxon>Chromadorea</taxon>
        <taxon>Rhabditida</taxon>
        <taxon>Tylenchina</taxon>
        <taxon>Panagrolaimomorpha</taxon>
        <taxon>Panagrolaimoidea</taxon>
        <taxon>Panagrolaimidae</taxon>
        <taxon>Panagrolaimus</taxon>
    </lineage>
</organism>
<name>A0AC35GC51_9BILA</name>
<protein>
    <submittedName>
        <fullName evidence="2">Uncharacterized protein</fullName>
    </submittedName>
</protein>
<dbReference type="Proteomes" id="UP000887580">
    <property type="component" value="Unplaced"/>
</dbReference>
<reference evidence="2" key="1">
    <citation type="submission" date="2022-11" db="UniProtKB">
        <authorList>
            <consortium name="WormBaseParasite"/>
        </authorList>
    </citation>
    <scope>IDENTIFICATION</scope>
</reference>
<accession>A0AC35GC51</accession>
<evidence type="ECO:0000313" key="2">
    <source>
        <dbReference type="WBParaSite" id="PS1159_v2.g3519.t1"/>
    </source>
</evidence>
<proteinExistence type="predicted"/>